<dbReference type="InterPro" id="IPR027038">
    <property type="entry name" value="RanGap"/>
</dbReference>
<proteinExistence type="predicted"/>
<feature type="domain" description="VWFA" evidence="5">
    <location>
        <begin position="50"/>
        <end position="256"/>
    </location>
</feature>
<reference evidence="6" key="2">
    <citation type="journal article" date="2019" name="IMA Fungus">
        <title>Genome sequencing and comparison of five Tilletia species to identify candidate genes for the detection of regulated species infecting wheat.</title>
        <authorList>
            <person name="Nguyen H.D.T."/>
            <person name="Sultana T."/>
            <person name="Kesanakurti P."/>
            <person name="Hambleton S."/>
        </authorList>
    </citation>
    <scope>NUCLEOTIDE SEQUENCE</scope>
    <source>
        <strain evidence="6">DAOMC 238032</strain>
    </source>
</reference>
<dbReference type="InterPro" id="IPR036465">
    <property type="entry name" value="vWFA_dom_sf"/>
</dbReference>
<dbReference type="SUPFAM" id="SSF53300">
    <property type="entry name" value="vWA-like"/>
    <property type="match status" value="1"/>
</dbReference>
<dbReference type="Gene3D" id="3.80.10.10">
    <property type="entry name" value="Ribonuclease Inhibitor"/>
    <property type="match status" value="1"/>
</dbReference>
<accession>A0A8T8TNB7</accession>
<evidence type="ECO:0000313" key="6">
    <source>
        <dbReference type="EMBL" id="KAE8263451.1"/>
    </source>
</evidence>
<keyword evidence="2" id="KW-0433">Leucine-rich repeat</keyword>
<evidence type="ECO:0000259" key="5">
    <source>
        <dbReference type="PROSITE" id="PS50234"/>
    </source>
</evidence>
<dbReference type="Gene3D" id="3.40.50.410">
    <property type="entry name" value="von Willebrand factor, type A domain"/>
    <property type="match status" value="1"/>
</dbReference>
<evidence type="ECO:0000256" key="1">
    <source>
        <dbReference type="ARBA" id="ARBA00022468"/>
    </source>
</evidence>
<dbReference type="GO" id="GO:0005829">
    <property type="term" value="C:cytosol"/>
    <property type="evidence" value="ECO:0007669"/>
    <property type="project" value="TreeGrafter"/>
</dbReference>
<feature type="region of interest" description="Disordered" evidence="4">
    <location>
        <begin position="1271"/>
        <end position="1290"/>
    </location>
</feature>
<organism evidence="6 7">
    <name type="scientific">Tilletia caries</name>
    <name type="common">wheat bunt fungus</name>
    <dbReference type="NCBI Taxonomy" id="13290"/>
    <lineage>
        <taxon>Eukaryota</taxon>
        <taxon>Fungi</taxon>
        <taxon>Dikarya</taxon>
        <taxon>Basidiomycota</taxon>
        <taxon>Ustilaginomycotina</taxon>
        <taxon>Exobasidiomycetes</taxon>
        <taxon>Tilletiales</taxon>
        <taxon>Tilletiaceae</taxon>
        <taxon>Tilletia</taxon>
    </lineage>
</organism>
<gene>
    <name evidence="6" type="ORF">A4X03_0g1669</name>
</gene>
<dbReference type="PANTHER" id="PTHR24113:SF12">
    <property type="entry name" value="RAN GTPASE-ACTIVATING PROTEIN 1"/>
    <property type="match status" value="1"/>
</dbReference>
<evidence type="ECO:0000256" key="4">
    <source>
        <dbReference type="SAM" id="MobiDB-lite"/>
    </source>
</evidence>
<evidence type="ECO:0000313" key="7">
    <source>
        <dbReference type="Proteomes" id="UP000077671"/>
    </source>
</evidence>
<dbReference type="GO" id="GO:0005096">
    <property type="term" value="F:GTPase activator activity"/>
    <property type="evidence" value="ECO:0007669"/>
    <property type="project" value="UniProtKB-KW"/>
</dbReference>
<dbReference type="CDD" id="cd00116">
    <property type="entry name" value="LRR_RI"/>
    <property type="match status" value="1"/>
</dbReference>
<keyword evidence="3" id="KW-0677">Repeat</keyword>
<dbReference type="GO" id="GO:0005634">
    <property type="term" value="C:nucleus"/>
    <property type="evidence" value="ECO:0007669"/>
    <property type="project" value="TreeGrafter"/>
</dbReference>
<protein>
    <recommendedName>
        <fullName evidence="5">VWFA domain-containing protein</fullName>
    </recommendedName>
</protein>
<feature type="compositionally biased region" description="Basic and acidic residues" evidence="4">
    <location>
        <begin position="882"/>
        <end position="897"/>
    </location>
</feature>
<dbReference type="SMART" id="SM00368">
    <property type="entry name" value="LRR_RI"/>
    <property type="match status" value="7"/>
</dbReference>
<feature type="compositionally biased region" description="Basic and acidic residues" evidence="4">
    <location>
        <begin position="821"/>
        <end position="833"/>
    </location>
</feature>
<feature type="region of interest" description="Disordered" evidence="4">
    <location>
        <begin position="1141"/>
        <end position="1192"/>
    </location>
</feature>
<feature type="compositionally biased region" description="Basic and acidic residues" evidence="4">
    <location>
        <begin position="1030"/>
        <end position="1050"/>
    </location>
</feature>
<comment type="caution">
    <text evidence="6">The sequence shown here is derived from an EMBL/GenBank/DDBJ whole genome shotgun (WGS) entry which is preliminary data.</text>
</comment>
<feature type="region of interest" description="Disordered" evidence="4">
    <location>
        <begin position="772"/>
        <end position="949"/>
    </location>
</feature>
<feature type="region of interest" description="Disordered" evidence="4">
    <location>
        <begin position="387"/>
        <end position="409"/>
    </location>
</feature>
<evidence type="ECO:0000256" key="3">
    <source>
        <dbReference type="ARBA" id="ARBA00022737"/>
    </source>
</evidence>
<reference evidence="6" key="1">
    <citation type="submission" date="2016-04" db="EMBL/GenBank/DDBJ databases">
        <authorList>
            <person name="Nguyen H.D."/>
            <person name="Kesanakurti P."/>
            <person name="Cullis J."/>
            <person name="Levesque C.A."/>
            <person name="Hambleton S."/>
        </authorList>
    </citation>
    <scope>NUCLEOTIDE SEQUENCE</scope>
    <source>
        <strain evidence="6">DAOMC 238032</strain>
    </source>
</reference>
<dbReference type="GO" id="GO:0048471">
    <property type="term" value="C:perinuclear region of cytoplasm"/>
    <property type="evidence" value="ECO:0007669"/>
    <property type="project" value="TreeGrafter"/>
</dbReference>
<feature type="compositionally biased region" description="Basic and acidic residues" evidence="4">
    <location>
        <begin position="909"/>
        <end position="920"/>
    </location>
</feature>
<feature type="region of interest" description="Disordered" evidence="4">
    <location>
        <begin position="1205"/>
        <end position="1263"/>
    </location>
</feature>
<feature type="compositionally biased region" description="Acidic residues" evidence="4">
    <location>
        <begin position="314"/>
        <end position="325"/>
    </location>
</feature>
<feature type="compositionally biased region" description="Polar residues" evidence="4">
    <location>
        <begin position="1233"/>
        <end position="1246"/>
    </location>
</feature>
<dbReference type="GO" id="GO:0031267">
    <property type="term" value="F:small GTPase binding"/>
    <property type="evidence" value="ECO:0007669"/>
    <property type="project" value="TreeGrafter"/>
</dbReference>
<feature type="region of interest" description="Disordered" evidence="4">
    <location>
        <begin position="1106"/>
        <end position="1127"/>
    </location>
</feature>
<feature type="compositionally biased region" description="Polar residues" evidence="4">
    <location>
        <begin position="898"/>
        <end position="907"/>
    </location>
</feature>
<feature type="region of interest" description="Disordered" evidence="4">
    <location>
        <begin position="972"/>
        <end position="1054"/>
    </location>
</feature>
<keyword evidence="1" id="KW-0343">GTPase activation</keyword>
<dbReference type="PANTHER" id="PTHR24113">
    <property type="entry name" value="RAN GTPASE-ACTIVATING PROTEIN 1"/>
    <property type="match status" value="1"/>
</dbReference>
<feature type="region of interest" description="Disordered" evidence="4">
    <location>
        <begin position="296"/>
        <end position="342"/>
    </location>
</feature>
<evidence type="ECO:0000256" key="2">
    <source>
        <dbReference type="ARBA" id="ARBA00022614"/>
    </source>
</evidence>
<sequence length="1333" mass="141514">MSRPSLDAGHNVSHRSVEGSIAVSLGRDAASTSTATADGQDPLSILRFFDVVLVVDDSGSMHVTEDSEDGRSRWDEARVALEGVAATVARYDSDGMDIAFLNSEAEGRGISSPAEVRKLFDSVEPNGQTPTGERLAMLFMEYWDILDSWSDKKKAGKLTADDAPPKKRNYIVLTDGRPSDDLASVIVQCARRLDEGVYPLSQLNVQFIQVGADVEATKALRELDSDLGETNEVRDIVDILAYSGGNLQAEDIMHQLHGGIFKRSKGIEEEAAYVRELVQDTPAAAAVVAKGILTEEEAATPEESAPVSEVTPVQEEDDEDEEEAETIPVTADGVPSSHPDAAKLNERLPQSDAAARAADEAGLGTALGAGLADLAPTARVEPEANNIVDAEPHQDEAENNTSEPDSEAAEARLQTAIFTQHGAHASEPGETPSSTVEAMEGTRTFSLLGKNLKLDTEEDAKPYCDELAAIDNLEEVHLGGNTLGQGACEAFAKALQSSRSTLRVFDGADIFTGRLITEIPASLKALCDGLVHHEKLEEVDLSDNAFGGRCADAMTELFSNNHSIEVIRLHNNGLGISGGKIIAAALEAAADQLEAAGVTSRLRSVTIGRNRLENGSAPDLARALARHGKSIEEVRVPQNGIRMQGIEELCQQLAANCPNLRSLDLQDNTLVQRGSRALSAAIPSWPQLESLNLSDSIVRSTGAKWIFETLAEHSSDLHTLLLQYCELNRGALASLADALKALPNLKKVELHGNWAEEDDEFIERIRSTTEARGGSVEALGLDELELEAEEEEEPEEDYEDSEEEEEEEAEEEEVADEESKEDGKILVLTHDRQVASAESEPPRQTEVEVPAPTSDETEEEQPQIFSPDTSAVEPSPEPEMNGAHEDVVEVETVEHPSRQSIARSSTNAEDDHAPVSKQSEEESLPDAKITEASPDVTSEDNRDIEASAQSTGGIAGVALGTVAALERAVNAVSLSDHSEDASTREAAAAPEELAHRDRDMQPVADAPTPSADGTSIEQPAEEDYQPSIESHSKAAVHHEADAEEPSEHPGLDATAAAVAVPAEIVDVSVQVASATGSVIQEKADEKVSEVAPNVALGLPLDEVATAAGASPTEAQIEPKREEVSSKPVTTILEQALEGAKSLIPDMSGGHIESSDSVSGEGFALGESVDDADADAKAETGTRGSPTVSRSGGIFNAIKSATGNVSLLSSRPRGGVSGEGLDSSALPTPAVEAPSSSGPQLSAATEGNGTGEGLPQSDSQTLSSKLQEALDDELPRRNGRGRHGRNSSIDLSGELYIDGDLSESRFEEHERQQGGPSLTNRFYAAFGAVLELMR</sequence>
<dbReference type="PROSITE" id="PS50234">
    <property type="entry name" value="VWFA"/>
    <property type="match status" value="1"/>
</dbReference>
<dbReference type="SUPFAM" id="SSF52047">
    <property type="entry name" value="RNI-like"/>
    <property type="match status" value="1"/>
</dbReference>
<feature type="compositionally biased region" description="Acidic residues" evidence="4">
    <location>
        <begin position="780"/>
        <end position="820"/>
    </location>
</feature>
<name>A0A8T8TNB7_9BASI</name>
<dbReference type="GO" id="GO:0006913">
    <property type="term" value="P:nucleocytoplasmic transport"/>
    <property type="evidence" value="ECO:0007669"/>
    <property type="project" value="TreeGrafter"/>
</dbReference>
<dbReference type="InterPro" id="IPR032675">
    <property type="entry name" value="LRR_dom_sf"/>
</dbReference>
<dbReference type="InterPro" id="IPR002035">
    <property type="entry name" value="VWF_A"/>
</dbReference>
<dbReference type="EMBL" id="LWDD02000141">
    <property type="protein sequence ID" value="KAE8263451.1"/>
    <property type="molecule type" value="Genomic_DNA"/>
</dbReference>
<dbReference type="Proteomes" id="UP000077671">
    <property type="component" value="Unassembled WGS sequence"/>
</dbReference>